<evidence type="ECO:0000256" key="7">
    <source>
        <dbReference type="RuleBase" id="RU363069"/>
    </source>
</evidence>
<comment type="similarity">
    <text evidence="1 7">Belongs to the SbcD family.</text>
</comment>
<comment type="function">
    <text evidence="7">SbcCD cleaves DNA hairpin structures. These structures can inhibit DNA replication and are intermediates in certain DNA recombination reactions. The complex acts as a 3'-&gt;5' double strand exonuclease that can open hairpins. It also has a 5' single-strand endonuclease activity.</text>
</comment>
<dbReference type="Gene3D" id="3.30.160.720">
    <property type="match status" value="1"/>
</dbReference>
<dbReference type="PANTHER" id="PTHR30337">
    <property type="entry name" value="COMPONENT OF ATP-DEPENDENT DSDNA EXONUCLEASE"/>
    <property type="match status" value="1"/>
</dbReference>
<dbReference type="Gene3D" id="3.60.21.10">
    <property type="match status" value="1"/>
</dbReference>
<dbReference type="CDD" id="cd00840">
    <property type="entry name" value="MPP_Mre11_N"/>
    <property type="match status" value="1"/>
</dbReference>
<dbReference type="InterPro" id="IPR050535">
    <property type="entry name" value="DNA_Repair-Maintenance_Comp"/>
</dbReference>
<evidence type="ECO:0000256" key="4">
    <source>
        <dbReference type="ARBA" id="ARBA00022722"/>
    </source>
</evidence>
<keyword evidence="7" id="KW-0233">DNA recombination</keyword>
<name>A0A1H8GQ56_9PROT</name>
<evidence type="ECO:0000256" key="1">
    <source>
        <dbReference type="ARBA" id="ARBA00010555"/>
    </source>
</evidence>
<dbReference type="NCBIfam" id="TIGR00619">
    <property type="entry name" value="sbcd"/>
    <property type="match status" value="1"/>
</dbReference>
<evidence type="ECO:0000313" key="10">
    <source>
        <dbReference type="EMBL" id="SEN45935.1"/>
    </source>
</evidence>
<organism evidence="10 11">
    <name type="scientific">Nitrosomonas marina</name>
    <dbReference type="NCBI Taxonomy" id="917"/>
    <lineage>
        <taxon>Bacteria</taxon>
        <taxon>Pseudomonadati</taxon>
        <taxon>Pseudomonadota</taxon>
        <taxon>Betaproteobacteria</taxon>
        <taxon>Nitrosomonadales</taxon>
        <taxon>Nitrosomonadaceae</taxon>
        <taxon>Nitrosomonas</taxon>
    </lineage>
</organism>
<evidence type="ECO:0000313" key="11">
    <source>
        <dbReference type="Proteomes" id="UP000199459"/>
    </source>
</evidence>
<dbReference type="STRING" id="917.SAMN05216326_14213"/>
<keyword evidence="4 7" id="KW-0540">Nuclease</keyword>
<accession>A0A1H8GQ56</accession>
<sequence length="433" mass="47890">MTKILHTSDWHLGRTLCGRKRHAEFEAFLGWLDETIQSERVDVLLVAGDVFDTTMPGNTAQTLYYRFLCRVAASCCRHVVVIAGNHDSPAFLNAPSELLKALNVHIVSSITEDPEDEVLILHDAMNKPELIVCAVPYLRDRDIRVVDAGEGVEDKERKLLSGIRRHYVAVCELAEKKRVESGSAVPVVVMGHLFAAGGETVEGDGVRELYVGSLAHVSAGIFPDNLDYLALGHLHVPQQIGRSQVMRYSGSPLPMGFGEAGQQKSVVIVEFEQFNTAVPASAESSVLSEISRPQAVVRLISIPVFQQLERIKGDLPSILNRIYALVSRGARVWLEIIYEGETVQGDLRACLDDAIAGSKVEILRMRNNRIIDRALNSADDIETLGDLDIDDVFERCLAAHEIPDAQQPELIRAYHEIVLSLSENELDTDLQKI</sequence>
<evidence type="ECO:0000256" key="2">
    <source>
        <dbReference type="ARBA" id="ARBA00011322"/>
    </source>
</evidence>
<dbReference type="AlphaFoldDB" id="A0A1H8GQ56"/>
<dbReference type="InterPro" id="IPR029052">
    <property type="entry name" value="Metallo-depent_PP-like"/>
</dbReference>
<comment type="subunit">
    <text evidence="2 7">Heterodimer of SbcC and SbcD.</text>
</comment>
<dbReference type="Pfam" id="PF12320">
    <property type="entry name" value="SbcD_C"/>
    <property type="match status" value="1"/>
</dbReference>
<dbReference type="Proteomes" id="UP000199459">
    <property type="component" value="Unassembled WGS sequence"/>
</dbReference>
<keyword evidence="7" id="KW-0255">Endonuclease</keyword>
<evidence type="ECO:0000256" key="3">
    <source>
        <dbReference type="ARBA" id="ARBA00013365"/>
    </source>
</evidence>
<dbReference type="InterPro" id="IPR041796">
    <property type="entry name" value="Mre11_N"/>
</dbReference>
<keyword evidence="5 7" id="KW-0378">Hydrolase</keyword>
<feature type="domain" description="Calcineurin-like phosphoesterase" evidence="8">
    <location>
        <begin position="3"/>
        <end position="237"/>
    </location>
</feature>
<evidence type="ECO:0000259" key="9">
    <source>
        <dbReference type="Pfam" id="PF12320"/>
    </source>
</evidence>
<dbReference type="GO" id="GO:0006260">
    <property type="term" value="P:DNA replication"/>
    <property type="evidence" value="ECO:0007669"/>
    <property type="project" value="UniProtKB-KW"/>
</dbReference>
<dbReference type="InterPro" id="IPR004593">
    <property type="entry name" value="SbcD"/>
</dbReference>
<gene>
    <name evidence="7" type="primary">sbcD</name>
    <name evidence="10" type="ORF">SAMN05216325_11912</name>
</gene>
<feature type="domain" description="Nuclease SbcCD subunit D C-terminal" evidence="9">
    <location>
        <begin position="304"/>
        <end position="400"/>
    </location>
</feature>
<dbReference type="SUPFAM" id="SSF56300">
    <property type="entry name" value="Metallo-dependent phosphatases"/>
    <property type="match status" value="1"/>
</dbReference>
<dbReference type="Pfam" id="PF00149">
    <property type="entry name" value="Metallophos"/>
    <property type="match status" value="1"/>
</dbReference>
<dbReference type="GO" id="GO:0004519">
    <property type="term" value="F:endonuclease activity"/>
    <property type="evidence" value="ECO:0007669"/>
    <property type="project" value="UniProtKB-KW"/>
</dbReference>
<evidence type="ECO:0000256" key="5">
    <source>
        <dbReference type="ARBA" id="ARBA00022801"/>
    </source>
</evidence>
<dbReference type="OrthoDB" id="9773856at2"/>
<dbReference type="PANTHER" id="PTHR30337:SF0">
    <property type="entry name" value="NUCLEASE SBCCD SUBUNIT D"/>
    <property type="match status" value="1"/>
</dbReference>
<proteinExistence type="inferred from homology"/>
<evidence type="ECO:0000259" key="8">
    <source>
        <dbReference type="Pfam" id="PF00149"/>
    </source>
</evidence>
<dbReference type="InterPro" id="IPR004843">
    <property type="entry name" value="Calcineurin-like_PHP"/>
</dbReference>
<reference evidence="10 11" key="1">
    <citation type="submission" date="2016-10" db="EMBL/GenBank/DDBJ databases">
        <authorList>
            <person name="de Groot N.N."/>
        </authorList>
    </citation>
    <scope>NUCLEOTIDE SEQUENCE [LARGE SCALE GENOMIC DNA]</scope>
    <source>
        <strain evidence="10 11">Nm22</strain>
    </source>
</reference>
<evidence type="ECO:0000256" key="6">
    <source>
        <dbReference type="ARBA" id="ARBA00022839"/>
    </source>
</evidence>
<dbReference type="EMBL" id="FOCP01000019">
    <property type="protein sequence ID" value="SEN45935.1"/>
    <property type="molecule type" value="Genomic_DNA"/>
</dbReference>
<keyword evidence="6 7" id="KW-0269">Exonuclease</keyword>
<protein>
    <recommendedName>
        <fullName evidence="3 7">Nuclease SbcCD subunit D</fullName>
    </recommendedName>
</protein>
<dbReference type="InterPro" id="IPR026843">
    <property type="entry name" value="SbcD_C"/>
</dbReference>
<dbReference type="GO" id="GO:0006310">
    <property type="term" value="P:DNA recombination"/>
    <property type="evidence" value="ECO:0007669"/>
    <property type="project" value="UniProtKB-KW"/>
</dbReference>
<dbReference type="GO" id="GO:0008408">
    <property type="term" value="F:3'-5' exonuclease activity"/>
    <property type="evidence" value="ECO:0007669"/>
    <property type="project" value="InterPro"/>
</dbReference>
<dbReference type="RefSeq" id="WP_090633489.1">
    <property type="nucleotide sequence ID" value="NZ_FOCP01000019.1"/>
</dbReference>
<keyword evidence="7" id="KW-0235">DNA replication</keyword>